<feature type="region of interest" description="Disordered" evidence="5">
    <location>
        <begin position="194"/>
        <end position="235"/>
    </location>
</feature>
<dbReference type="PANTHER" id="PTHR13408">
    <property type="entry name" value="DNA-DIRECTED RNA POLYMERASE III"/>
    <property type="match status" value="1"/>
</dbReference>
<keyword evidence="7" id="KW-1185">Reference proteome</keyword>
<comment type="caution">
    <text evidence="6">The sequence shown here is derived from an EMBL/GenBank/DDBJ whole genome shotgun (WGS) entry which is preliminary data.</text>
</comment>
<evidence type="ECO:0000313" key="6">
    <source>
        <dbReference type="EMBL" id="EFA79884.1"/>
    </source>
</evidence>
<feature type="compositionally biased region" description="Polar residues" evidence="5">
    <location>
        <begin position="115"/>
        <end position="125"/>
    </location>
</feature>
<evidence type="ECO:0000256" key="2">
    <source>
        <dbReference type="ARBA" id="ARBA00022478"/>
    </source>
</evidence>
<evidence type="ECO:0000256" key="4">
    <source>
        <dbReference type="ARBA" id="ARBA00023242"/>
    </source>
</evidence>
<gene>
    <name evidence="6" type="primary">rpc4</name>
    <name evidence="6" type="ORF">PPL_06704</name>
</gene>
<dbReference type="RefSeq" id="XP_020432005.1">
    <property type="nucleotide sequence ID" value="XM_020577557.1"/>
</dbReference>
<dbReference type="OMA" id="HEMEIDP"/>
<feature type="compositionally biased region" description="Pro residues" evidence="5">
    <location>
        <begin position="392"/>
        <end position="406"/>
    </location>
</feature>
<evidence type="ECO:0000256" key="1">
    <source>
        <dbReference type="ARBA" id="ARBA00004123"/>
    </source>
</evidence>
<feature type="compositionally biased region" description="Low complexity" evidence="5">
    <location>
        <begin position="38"/>
        <end position="109"/>
    </location>
</feature>
<feature type="region of interest" description="Disordered" evidence="5">
    <location>
        <begin position="392"/>
        <end position="430"/>
    </location>
</feature>
<feature type="compositionally biased region" description="Low complexity" evidence="5">
    <location>
        <begin position="126"/>
        <end position="135"/>
    </location>
</feature>
<protein>
    <submittedName>
        <fullName evidence="6">RNA polymerase III subunit</fullName>
    </submittedName>
</protein>
<dbReference type="AlphaFoldDB" id="D3BFH0"/>
<accession>D3BFH0</accession>
<keyword evidence="3" id="KW-0804">Transcription</keyword>
<proteinExistence type="predicted"/>
<sequence>MSDKPPSKPSGTIRLKSVESKGLPTLNTAKKPAGLNRTPPTSSSSSTSLTSLSFSTTPSTSSSSSSHAQPTSTTSSTPLSSLSSRLPTTTTTTTTTSSSSNSSSSSGSTRPAINVNVSSGVTRNPTTSTTSTTTSAAPKSAGPRPPVAPNIVPRAKKEFTPNLVKRTKVEENKIDSMLPSSITDILKHSLTTIGTISDQKPKHDRNRQIRQGINPRAKKHGTTTSAIPNAPSLPLTQLPDSYLERNSQQRSANKETDKLNEDFVNQLFHEMEIDPMQPNHPTHLPLVDPRKVLKEYSLKDAKLDIEKKKKEIQEKIQNGEMSDGLSLDSLIEDSNNTLFSKPKKVEEQVKPFHNEGIFLNDDHLFFIQLPTSLPSSATRPVMISPLMPLPPGAKPPPGMPLPPGAKPPAATGGTAPPAAATNAANNNNPTELNKTSFVPMIYPGDFSNTMKSLPSGKLGTLKIYKSGKTILTIGSVEYHVSAGNKLKFLEEIKCITPDGPTCYTLGTPSQHLVASPMINIGAQQQDAT</sequence>
<dbReference type="STRING" id="670386.D3BFH0"/>
<name>D3BFH0_HETP5</name>
<dbReference type="GO" id="GO:0042797">
    <property type="term" value="P:tRNA transcription by RNA polymerase III"/>
    <property type="evidence" value="ECO:0007669"/>
    <property type="project" value="TreeGrafter"/>
</dbReference>
<dbReference type="GO" id="GO:0005666">
    <property type="term" value="C:RNA polymerase III complex"/>
    <property type="evidence" value="ECO:0007669"/>
    <property type="project" value="InterPro"/>
</dbReference>
<keyword evidence="4" id="KW-0539">Nucleus</keyword>
<dbReference type="PANTHER" id="PTHR13408:SF0">
    <property type="entry name" value="DNA-DIRECTED RNA POLYMERASE III SUBUNIT RPC4"/>
    <property type="match status" value="1"/>
</dbReference>
<evidence type="ECO:0000313" key="7">
    <source>
        <dbReference type="Proteomes" id="UP000001396"/>
    </source>
</evidence>
<reference evidence="6 7" key="1">
    <citation type="journal article" date="2011" name="Genome Res.">
        <title>Phylogeny-wide analysis of social amoeba genomes highlights ancient origins for complex intercellular communication.</title>
        <authorList>
            <person name="Heidel A.J."/>
            <person name="Lawal H.M."/>
            <person name="Felder M."/>
            <person name="Schilde C."/>
            <person name="Helps N.R."/>
            <person name="Tunggal B."/>
            <person name="Rivero F."/>
            <person name="John U."/>
            <person name="Schleicher M."/>
            <person name="Eichinger L."/>
            <person name="Platzer M."/>
            <person name="Noegel A.A."/>
            <person name="Schaap P."/>
            <person name="Gloeckner G."/>
        </authorList>
    </citation>
    <scope>NUCLEOTIDE SEQUENCE [LARGE SCALE GENOMIC DNA]</scope>
    <source>
        <strain evidence="7">ATCC 26659 / Pp 5 / PN500</strain>
    </source>
</reference>
<evidence type="ECO:0000256" key="5">
    <source>
        <dbReference type="SAM" id="MobiDB-lite"/>
    </source>
</evidence>
<keyword evidence="2" id="KW-0240">DNA-directed RNA polymerase</keyword>
<organism evidence="6 7">
    <name type="scientific">Heterostelium pallidum (strain ATCC 26659 / Pp 5 / PN500)</name>
    <name type="common">Cellular slime mold</name>
    <name type="synonym">Polysphondylium pallidum</name>
    <dbReference type="NCBI Taxonomy" id="670386"/>
    <lineage>
        <taxon>Eukaryota</taxon>
        <taxon>Amoebozoa</taxon>
        <taxon>Evosea</taxon>
        <taxon>Eumycetozoa</taxon>
        <taxon>Dictyostelia</taxon>
        <taxon>Acytosteliales</taxon>
        <taxon>Acytosteliaceae</taxon>
        <taxon>Heterostelium</taxon>
    </lineage>
</organism>
<feature type="region of interest" description="Disordered" evidence="5">
    <location>
        <begin position="1"/>
        <end position="159"/>
    </location>
</feature>
<dbReference type="InterPro" id="IPR007811">
    <property type="entry name" value="RPC4"/>
</dbReference>
<dbReference type="Proteomes" id="UP000001396">
    <property type="component" value="Unassembled WGS sequence"/>
</dbReference>
<dbReference type="EMBL" id="ADBJ01000031">
    <property type="protein sequence ID" value="EFA79884.1"/>
    <property type="molecule type" value="Genomic_DNA"/>
</dbReference>
<dbReference type="Pfam" id="PF05132">
    <property type="entry name" value="RNA_pol_Rpc4"/>
    <property type="match status" value="1"/>
</dbReference>
<feature type="compositionally biased region" description="Low complexity" evidence="5">
    <location>
        <begin position="407"/>
        <end position="429"/>
    </location>
</feature>
<dbReference type="InParanoid" id="D3BFH0"/>
<dbReference type="GeneID" id="31362186"/>
<evidence type="ECO:0000256" key="3">
    <source>
        <dbReference type="ARBA" id="ARBA00023163"/>
    </source>
</evidence>
<comment type="subcellular location">
    <subcellularLocation>
        <location evidence="1">Nucleus</location>
    </subcellularLocation>
</comment>
<dbReference type="GO" id="GO:0003677">
    <property type="term" value="F:DNA binding"/>
    <property type="evidence" value="ECO:0007669"/>
    <property type="project" value="InterPro"/>
</dbReference>